<dbReference type="Gene3D" id="3.40.50.10540">
    <property type="entry name" value="Crotonobetainyl-coa:carnitine coa-transferase, domain 1"/>
    <property type="match status" value="1"/>
</dbReference>
<evidence type="ECO:0000313" key="2">
    <source>
        <dbReference type="Proteomes" id="UP001597463"/>
    </source>
</evidence>
<dbReference type="SUPFAM" id="SSF89796">
    <property type="entry name" value="CoA-transferase family III (CaiB/BaiF)"/>
    <property type="match status" value="1"/>
</dbReference>
<dbReference type="PANTHER" id="PTHR48228:SF5">
    <property type="entry name" value="ALPHA-METHYLACYL-COA RACEMASE"/>
    <property type="match status" value="1"/>
</dbReference>
<dbReference type="EMBL" id="JBHUMV010000003">
    <property type="protein sequence ID" value="MFD2754208.1"/>
    <property type="molecule type" value="Genomic_DNA"/>
</dbReference>
<dbReference type="InterPro" id="IPR050509">
    <property type="entry name" value="CoA-transferase_III"/>
</dbReference>
<dbReference type="InterPro" id="IPR003673">
    <property type="entry name" value="CoA-Trfase_fam_III"/>
</dbReference>
<dbReference type="Pfam" id="PF02515">
    <property type="entry name" value="CoA_transf_3"/>
    <property type="match status" value="1"/>
</dbReference>
<dbReference type="RefSeq" id="WP_066481436.1">
    <property type="nucleotide sequence ID" value="NZ_BCNT01000016.1"/>
</dbReference>
<name>A0ABW5UKN2_9BURK</name>
<accession>A0ABW5UKN2</accession>
<dbReference type="InterPro" id="IPR023606">
    <property type="entry name" value="CoA-Trfase_III_dom_1_sf"/>
</dbReference>
<dbReference type="Proteomes" id="UP001597463">
    <property type="component" value="Unassembled WGS sequence"/>
</dbReference>
<protein>
    <submittedName>
        <fullName evidence="1">CoA transferase</fullName>
    </submittedName>
</protein>
<gene>
    <name evidence="1" type="ORF">ACFSW6_08915</name>
</gene>
<dbReference type="Gene3D" id="3.30.1540.10">
    <property type="entry name" value="formyl-coa transferase, domain 3"/>
    <property type="match status" value="1"/>
</dbReference>
<dbReference type="InterPro" id="IPR044855">
    <property type="entry name" value="CoA-Trfase_III_dom3_sf"/>
</dbReference>
<dbReference type="PANTHER" id="PTHR48228">
    <property type="entry name" value="SUCCINYL-COA--D-CITRAMALATE COA-TRANSFERASE"/>
    <property type="match status" value="1"/>
</dbReference>
<dbReference type="GO" id="GO:0016740">
    <property type="term" value="F:transferase activity"/>
    <property type="evidence" value="ECO:0007669"/>
    <property type="project" value="UniProtKB-KW"/>
</dbReference>
<proteinExistence type="predicted"/>
<comment type="caution">
    <text evidence="1">The sequence shown here is derived from an EMBL/GenBank/DDBJ whole genome shotgun (WGS) entry which is preliminary data.</text>
</comment>
<keyword evidence="1" id="KW-0808">Transferase</keyword>
<evidence type="ECO:0000313" key="1">
    <source>
        <dbReference type="EMBL" id="MFD2754208.1"/>
    </source>
</evidence>
<sequence length="311" mass="33411">MTQYDRPASTLPPYSSLQPLEGVRILSLALNLPGPAALWRCAGMGAQCRKIEPRAADRHDGLPERTADPMERYSAQAYDAMHHGIDVLQMDLKSETGQQQLHEVLAGTDVLLTSFRPGALAKLGLAWERLQALHPHLSMVRILGSTGPDADIPGHDLTYQAEAGLVQSLQMPPSLFADMAGALMASEAVLQCVLASRRSGHGLLHEVGLAQAAHWLALPWQWGLTQPHGDVGGAHAGYRIYPCADGIIAVAALEPHFAQRLCAAAGMGEAAVDMRSPATHEAIAGFMRIHSCQQLQALAEQHDIPMHPLAQ</sequence>
<keyword evidence="2" id="KW-1185">Reference proteome</keyword>
<reference evidence="2" key="1">
    <citation type="journal article" date="2019" name="Int. J. Syst. Evol. Microbiol.">
        <title>The Global Catalogue of Microorganisms (GCM) 10K type strain sequencing project: providing services to taxonomists for standard genome sequencing and annotation.</title>
        <authorList>
            <consortium name="The Broad Institute Genomics Platform"/>
            <consortium name="The Broad Institute Genome Sequencing Center for Infectious Disease"/>
            <person name="Wu L."/>
            <person name="Ma J."/>
        </authorList>
    </citation>
    <scope>NUCLEOTIDE SEQUENCE [LARGE SCALE GENOMIC DNA]</scope>
    <source>
        <strain evidence="2">TISTR 1906</strain>
    </source>
</reference>
<organism evidence="1 2">
    <name type="scientific">Comamonas terrae</name>
    <dbReference type="NCBI Taxonomy" id="673548"/>
    <lineage>
        <taxon>Bacteria</taxon>
        <taxon>Pseudomonadati</taxon>
        <taxon>Pseudomonadota</taxon>
        <taxon>Betaproteobacteria</taxon>
        <taxon>Burkholderiales</taxon>
        <taxon>Comamonadaceae</taxon>
        <taxon>Comamonas</taxon>
    </lineage>
</organism>